<feature type="region of interest" description="Disordered" evidence="7">
    <location>
        <begin position="312"/>
        <end position="332"/>
    </location>
</feature>
<evidence type="ECO:0000256" key="6">
    <source>
        <dbReference type="PROSITE-ProRule" id="PRU00284"/>
    </source>
</evidence>
<comment type="subcellular location">
    <subcellularLocation>
        <location evidence="1">Cell membrane</location>
    </subcellularLocation>
</comment>
<dbReference type="Pfam" id="PF00015">
    <property type="entry name" value="MCPsignal"/>
    <property type="match status" value="1"/>
</dbReference>
<dbReference type="PANTHER" id="PTHR32089:SF112">
    <property type="entry name" value="LYSOZYME-LIKE PROTEIN-RELATED"/>
    <property type="match status" value="1"/>
</dbReference>
<evidence type="ECO:0000256" key="4">
    <source>
        <dbReference type="ARBA" id="ARBA00023224"/>
    </source>
</evidence>
<keyword evidence="3 8" id="KW-0472">Membrane</keyword>
<dbReference type="CDD" id="cd06225">
    <property type="entry name" value="HAMP"/>
    <property type="match status" value="1"/>
</dbReference>
<comment type="similarity">
    <text evidence="5">Belongs to the methyl-accepting chemotaxis (MCP) protein family.</text>
</comment>
<keyword evidence="2" id="KW-1003">Cell membrane</keyword>
<evidence type="ECO:0000256" key="1">
    <source>
        <dbReference type="ARBA" id="ARBA00004236"/>
    </source>
</evidence>
<dbReference type="InterPro" id="IPR004089">
    <property type="entry name" value="MCPsignal_dom"/>
</dbReference>
<feature type="transmembrane region" description="Helical" evidence="8">
    <location>
        <begin position="164"/>
        <end position="187"/>
    </location>
</feature>
<keyword evidence="4 6" id="KW-0807">Transducer</keyword>
<dbReference type="PROSITE" id="PS50111">
    <property type="entry name" value="CHEMOTAXIS_TRANSDUC_2"/>
    <property type="match status" value="1"/>
</dbReference>
<gene>
    <name evidence="11" type="ORF">J2S77_001223</name>
</gene>
<organism evidence="11 12">
    <name type="scientific">Alkalibacillus salilacus</name>
    <dbReference type="NCBI Taxonomy" id="284582"/>
    <lineage>
        <taxon>Bacteria</taxon>
        <taxon>Bacillati</taxon>
        <taxon>Bacillota</taxon>
        <taxon>Bacilli</taxon>
        <taxon>Bacillales</taxon>
        <taxon>Bacillaceae</taxon>
        <taxon>Alkalibacillus</taxon>
    </lineage>
</organism>
<dbReference type="EMBL" id="JAUSTQ010000004">
    <property type="protein sequence ID" value="MDQ0159259.1"/>
    <property type="molecule type" value="Genomic_DNA"/>
</dbReference>
<feature type="region of interest" description="Disordered" evidence="7">
    <location>
        <begin position="482"/>
        <end position="521"/>
    </location>
</feature>
<sequence length="549" mass="61518">MSIKKRLYIMTLTPLILSLLIVSFIAYEMINLQDSSQDDIDVLLESKDIYSQLQSTEQALSTYFYSPSAATKQEAELQVEQTDETIQGIMDLVETDEQQRWASQAQEKYSNWQTATNEALESENMNNVQQQALRTAGLVNDAYMLERASNNWYDQNIEEQQNKISGLLTMILIASIVLIIFTLFLTLRLSNRIANPLQALSQQAQEAASGKLSLDIDVNEKEKDEVGQLKRSFKTMIENLKDTVESIHSINRRVDDFSTQLNDEIKSLTEGSEQVASSTDELAQGSQSISNDVQDAVTLVENMQHDFEANAEESDAANEESTHAQQAVQDGHKALVSQKTIMDQNQEAMAEVRSSVEQFTHYTEQIEQAVALVNDIAEQTNLLALNAAIEAARAGEHGKGFAVVADEVRKLADQSTSATDDIKQMVDQIRQGVDKINVQTEETTRLSEEQVNAVDTSEQSFNNIAEHVSQIYDRLERLSQNMNESRKQSEQITATMESISSVTEETAAGTEEISASASEQQNAFQKLQQEAEKLEMMIEELNEKTSHFH</sequence>
<reference evidence="11 12" key="1">
    <citation type="submission" date="2023-07" db="EMBL/GenBank/DDBJ databases">
        <title>Genomic Encyclopedia of Type Strains, Phase IV (KMG-IV): sequencing the most valuable type-strain genomes for metagenomic binning, comparative biology and taxonomic classification.</title>
        <authorList>
            <person name="Goeker M."/>
        </authorList>
    </citation>
    <scope>NUCLEOTIDE SEQUENCE [LARGE SCALE GENOMIC DNA]</scope>
    <source>
        <strain evidence="11 12">DSM 16460</strain>
    </source>
</reference>
<evidence type="ECO:0000259" key="10">
    <source>
        <dbReference type="PROSITE" id="PS50885"/>
    </source>
</evidence>
<keyword evidence="12" id="KW-1185">Reference proteome</keyword>
<dbReference type="PROSITE" id="PS50885">
    <property type="entry name" value="HAMP"/>
    <property type="match status" value="1"/>
</dbReference>
<evidence type="ECO:0000259" key="9">
    <source>
        <dbReference type="PROSITE" id="PS50111"/>
    </source>
</evidence>
<dbReference type="InterPro" id="IPR003660">
    <property type="entry name" value="HAMP_dom"/>
</dbReference>
<keyword evidence="8" id="KW-0812">Transmembrane</keyword>
<name>A0ABT9VED5_9BACI</name>
<protein>
    <submittedName>
        <fullName evidence="11">Methyl-accepting chemotaxis protein</fullName>
    </submittedName>
</protein>
<keyword evidence="8" id="KW-1133">Transmembrane helix</keyword>
<evidence type="ECO:0000313" key="11">
    <source>
        <dbReference type="EMBL" id="MDQ0159259.1"/>
    </source>
</evidence>
<dbReference type="Proteomes" id="UP001224359">
    <property type="component" value="Unassembled WGS sequence"/>
</dbReference>
<feature type="domain" description="HAMP" evidence="10">
    <location>
        <begin position="191"/>
        <end position="245"/>
    </location>
</feature>
<feature type="compositionally biased region" description="Polar residues" evidence="7">
    <location>
        <begin position="490"/>
        <end position="504"/>
    </location>
</feature>
<evidence type="ECO:0000256" key="7">
    <source>
        <dbReference type="SAM" id="MobiDB-lite"/>
    </source>
</evidence>
<dbReference type="RefSeq" id="WP_306975600.1">
    <property type="nucleotide sequence ID" value="NZ_JAUSTQ010000004.1"/>
</dbReference>
<feature type="transmembrane region" description="Helical" evidence="8">
    <location>
        <begin position="7"/>
        <end position="27"/>
    </location>
</feature>
<dbReference type="PANTHER" id="PTHR32089">
    <property type="entry name" value="METHYL-ACCEPTING CHEMOTAXIS PROTEIN MCPB"/>
    <property type="match status" value="1"/>
</dbReference>
<dbReference type="Gene3D" id="6.10.340.10">
    <property type="match status" value="1"/>
</dbReference>
<dbReference type="SUPFAM" id="SSF58104">
    <property type="entry name" value="Methyl-accepting chemotaxis protein (MCP) signaling domain"/>
    <property type="match status" value="1"/>
</dbReference>
<dbReference type="Gene3D" id="1.10.287.950">
    <property type="entry name" value="Methyl-accepting chemotaxis protein"/>
    <property type="match status" value="1"/>
</dbReference>
<dbReference type="SMART" id="SM00304">
    <property type="entry name" value="HAMP"/>
    <property type="match status" value="1"/>
</dbReference>
<evidence type="ECO:0000256" key="2">
    <source>
        <dbReference type="ARBA" id="ARBA00022475"/>
    </source>
</evidence>
<dbReference type="Pfam" id="PF00672">
    <property type="entry name" value="HAMP"/>
    <property type="match status" value="1"/>
</dbReference>
<proteinExistence type="inferred from homology"/>
<evidence type="ECO:0000256" key="3">
    <source>
        <dbReference type="ARBA" id="ARBA00023136"/>
    </source>
</evidence>
<evidence type="ECO:0000313" key="12">
    <source>
        <dbReference type="Proteomes" id="UP001224359"/>
    </source>
</evidence>
<comment type="caution">
    <text evidence="11">The sequence shown here is derived from an EMBL/GenBank/DDBJ whole genome shotgun (WGS) entry which is preliminary data.</text>
</comment>
<dbReference type="SMART" id="SM00283">
    <property type="entry name" value="MA"/>
    <property type="match status" value="1"/>
</dbReference>
<evidence type="ECO:0000256" key="5">
    <source>
        <dbReference type="ARBA" id="ARBA00029447"/>
    </source>
</evidence>
<accession>A0ABT9VED5</accession>
<feature type="domain" description="Methyl-accepting transducer" evidence="9">
    <location>
        <begin position="264"/>
        <end position="500"/>
    </location>
</feature>
<evidence type="ECO:0000256" key="8">
    <source>
        <dbReference type="SAM" id="Phobius"/>
    </source>
</evidence>